<evidence type="ECO:0000313" key="1">
    <source>
        <dbReference type="EMBL" id="SQA93852.1"/>
    </source>
</evidence>
<organism evidence="1 2">
    <name type="scientific">Capnocytophaga ochracea</name>
    <dbReference type="NCBI Taxonomy" id="1018"/>
    <lineage>
        <taxon>Bacteria</taxon>
        <taxon>Pseudomonadati</taxon>
        <taxon>Bacteroidota</taxon>
        <taxon>Flavobacteriia</taxon>
        <taxon>Flavobacteriales</taxon>
        <taxon>Flavobacteriaceae</taxon>
        <taxon>Capnocytophaga</taxon>
    </lineage>
</organism>
<dbReference type="AlphaFoldDB" id="A0A2X2SL41"/>
<gene>
    <name evidence="1" type="ORF">NCTC11545_01231</name>
</gene>
<proteinExistence type="predicted"/>
<name>A0A2X2SL41_CAPOC</name>
<sequence>MVRRKSYILILLSICFIACCYKGPYTSYGSIRQKIRSFSKITENYELIDTTALYKLDAIQEYTHYNLTEKRVSFYEKDDAHYYPYTQYLKFYSNGKLAVFFISKRDTLFLKREMFNPEKAIMGYYYIKGNDIKIKTAGIINCYLYVFKEKGRIKNDTITLMLDSSIEEIYKKKTIPKELLEGWEPDW</sequence>
<dbReference type="RefSeq" id="WP_111972600.1">
    <property type="nucleotide sequence ID" value="NZ_UAVS01000005.1"/>
</dbReference>
<reference evidence="1 2" key="1">
    <citation type="submission" date="2018-06" db="EMBL/GenBank/DDBJ databases">
        <authorList>
            <consortium name="Pathogen Informatics"/>
            <person name="Doyle S."/>
        </authorList>
    </citation>
    <scope>NUCLEOTIDE SEQUENCE [LARGE SCALE GENOMIC DNA]</scope>
    <source>
        <strain evidence="1 2">NCTC11545</strain>
    </source>
</reference>
<dbReference type="EMBL" id="UAVS01000005">
    <property type="protein sequence ID" value="SQA93852.1"/>
    <property type="molecule type" value="Genomic_DNA"/>
</dbReference>
<evidence type="ECO:0000313" key="2">
    <source>
        <dbReference type="Proteomes" id="UP000250169"/>
    </source>
</evidence>
<dbReference type="Proteomes" id="UP000250169">
    <property type="component" value="Unassembled WGS sequence"/>
</dbReference>
<protein>
    <submittedName>
        <fullName evidence="1">Uncharacterized protein</fullName>
    </submittedName>
</protein>
<accession>A0A2X2SL41</accession>